<evidence type="ECO:0000259" key="6">
    <source>
        <dbReference type="PROSITE" id="PS50106"/>
    </source>
</evidence>
<dbReference type="InterPro" id="IPR009003">
    <property type="entry name" value="Peptidase_S1_PA"/>
</dbReference>
<feature type="transmembrane region" description="Helical" evidence="5">
    <location>
        <begin position="12"/>
        <end position="31"/>
    </location>
</feature>
<keyword evidence="5" id="KW-0472">Membrane</keyword>
<dbReference type="KEGG" id="gax:Pan161_11880"/>
<keyword evidence="8" id="KW-1185">Reference proteome</keyword>
<dbReference type="PRINTS" id="PR00834">
    <property type="entry name" value="PROTEASES2C"/>
</dbReference>
<gene>
    <name evidence="7" type="primary">htrA_3</name>
    <name evidence="7" type="ORF">Pan161_11880</name>
</gene>
<feature type="domain" description="PDZ" evidence="6">
    <location>
        <begin position="280"/>
        <end position="366"/>
    </location>
</feature>
<dbReference type="OrthoDB" id="248175at2"/>
<comment type="similarity">
    <text evidence="1">Belongs to the peptidase S1C family.</text>
</comment>
<name>A0A517V9A3_9PLAN</name>
<keyword evidence="3" id="KW-0378">Hydrolase</keyword>
<evidence type="ECO:0000313" key="8">
    <source>
        <dbReference type="Proteomes" id="UP000316855"/>
    </source>
</evidence>
<dbReference type="PANTHER" id="PTHR43343">
    <property type="entry name" value="PEPTIDASE S12"/>
    <property type="match status" value="1"/>
</dbReference>
<dbReference type="InterPro" id="IPR001478">
    <property type="entry name" value="PDZ"/>
</dbReference>
<keyword evidence="5" id="KW-1133">Transmembrane helix</keyword>
<dbReference type="PROSITE" id="PS50106">
    <property type="entry name" value="PDZ"/>
    <property type="match status" value="1"/>
</dbReference>
<dbReference type="SMART" id="SM00228">
    <property type="entry name" value="PDZ"/>
    <property type="match status" value="1"/>
</dbReference>
<dbReference type="SUPFAM" id="SSF50494">
    <property type="entry name" value="Trypsin-like serine proteases"/>
    <property type="match status" value="1"/>
</dbReference>
<sequence length="382" mass="41556">MDSPSRKSSAIQRWLILILIVLIVLMSGELIRRQFRQASYQFSMAPDLTQSEIRTIDLFREASPSVVHIRTAEIAFELGRFSLNQQKIPQGSGSGFIWNREGHIVTNYHVIQNADEMTVTLAANTTWTAYRVRVAPSKDLAVLKIDAPKDLLKPIEIGASSNLQVGQTVLAIGNPFGLDQTLTTGIISGLGREIISVTGRSIRNVIQTDAAINPGNSGGPLLDSSGRLIGMNTAIYSSSHVYAGIGYAVPVDLISRFVPQLIDFGKIQSPSLNFTGVDDFVTGKLKKNGVLPSSIQGVMVQDLLKGGAADQAGLLEIRRDKSGNIVLGDLILQMDETPIIGSNSLLDALETHKVGDVVTLTIFRNNQKLKVKAKLQDWKNEQ</sequence>
<dbReference type="InterPro" id="IPR001940">
    <property type="entry name" value="Peptidase_S1C"/>
</dbReference>
<dbReference type="Proteomes" id="UP000316855">
    <property type="component" value="Chromosome"/>
</dbReference>
<evidence type="ECO:0000256" key="4">
    <source>
        <dbReference type="ARBA" id="ARBA00022825"/>
    </source>
</evidence>
<evidence type="ECO:0000256" key="5">
    <source>
        <dbReference type="SAM" id="Phobius"/>
    </source>
</evidence>
<evidence type="ECO:0000256" key="2">
    <source>
        <dbReference type="ARBA" id="ARBA00022670"/>
    </source>
</evidence>
<keyword evidence="4" id="KW-0720">Serine protease</keyword>
<dbReference type="GO" id="GO:0006508">
    <property type="term" value="P:proteolysis"/>
    <property type="evidence" value="ECO:0007669"/>
    <property type="project" value="UniProtKB-KW"/>
</dbReference>
<dbReference type="FunFam" id="2.40.10.10:FF:000001">
    <property type="entry name" value="Periplasmic serine protease DegS"/>
    <property type="match status" value="1"/>
</dbReference>
<dbReference type="InterPro" id="IPR051201">
    <property type="entry name" value="Chloro_Bact_Ser_Proteases"/>
</dbReference>
<dbReference type="Gene3D" id="2.30.42.10">
    <property type="match status" value="1"/>
</dbReference>
<accession>A0A517V9A3</accession>
<dbReference type="InterPro" id="IPR036034">
    <property type="entry name" value="PDZ_sf"/>
</dbReference>
<reference evidence="7 8" key="1">
    <citation type="submission" date="2019-02" db="EMBL/GenBank/DDBJ databases">
        <title>Deep-cultivation of Planctomycetes and their phenomic and genomic characterization uncovers novel biology.</title>
        <authorList>
            <person name="Wiegand S."/>
            <person name="Jogler M."/>
            <person name="Boedeker C."/>
            <person name="Pinto D."/>
            <person name="Vollmers J."/>
            <person name="Rivas-Marin E."/>
            <person name="Kohn T."/>
            <person name="Peeters S.H."/>
            <person name="Heuer A."/>
            <person name="Rast P."/>
            <person name="Oberbeckmann S."/>
            <person name="Bunk B."/>
            <person name="Jeske O."/>
            <person name="Meyerdierks A."/>
            <person name="Storesund J.E."/>
            <person name="Kallscheuer N."/>
            <person name="Luecker S."/>
            <person name="Lage O.M."/>
            <person name="Pohl T."/>
            <person name="Merkel B.J."/>
            <person name="Hornburger P."/>
            <person name="Mueller R.-W."/>
            <person name="Bruemmer F."/>
            <person name="Labrenz M."/>
            <person name="Spormann A.M."/>
            <person name="Op den Camp H."/>
            <person name="Overmann J."/>
            <person name="Amann R."/>
            <person name="Jetten M.S.M."/>
            <person name="Mascher T."/>
            <person name="Medema M.H."/>
            <person name="Devos D.P."/>
            <person name="Kaster A.-K."/>
            <person name="Ovreas L."/>
            <person name="Rohde M."/>
            <person name="Galperin M.Y."/>
            <person name="Jogler C."/>
        </authorList>
    </citation>
    <scope>NUCLEOTIDE SEQUENCE [LARGE SCALE GENOMIC DNA]</scope>
    <source>
        <strain evidence="7 8">Pan161</strain>
    </source>
</reference>
<dbReference type="EMBL" id="CP036343">
    <property type="protein sequence ID" value="QDT89558.1"/>
    <property type="molecule type" value="Genomic_DNA"/>
</dbReference>
<dbReference type="GO" id="GO:0004252">
    <property type="term" value="F:serine-type endopeptidase activity"/>
    <property type="evidence" value="ECO:0007669"/>
    <property type="project" value="InterPro"/>
</dbReference>
<evidence type="ECO:0000256" key="1">
    <source>
        <dbReference type="ARBA" id="ARBA00010541"/>
    </source>
</evidence>
<dbReference type="InterPro" id="IPR043504">
    <property type="entry name" value="Peptidase_S1_PA_chymotrypsin"/>
</dbReference>
<dbReference type="PANTHER" id="PTHR43343:SF3">
    <property type="entry name" value="PROTEASE DO-LIKE 8, CHLOROPLASTIC"/>
    <property type="match status" value="1"/>
</dbReference>
<dbReference type="Pfam" id="PF13180">
    <property type="entry name" value="PDZ_2"/>
    <property type="match status" value="1"/>
</dbReference>
<protein>
    <submittedName>
        <fullName evidence="7">Serine protease HtrA</fullName>
    </submittedName>
</protein>
<dbReference type="AlphaFoldDB" id="A0A517V9A3"/>
<keyword evidence="5" id="KW-0812">Transmembrane</keyword>
<evidence type="ECO:0000313" key="7">
    <source>
        <dbReference type="EMBL" id="QDT89558.1"/>
    </source>
</evidence>
<dbReference type="Pfam" id="PF13365">
    <property type="entry name" value="Trypsin_2"/>
    <property type="match status" value="1"/>
</dbReference>
<organism evidence="7 8">
    <name type="scientific">Gimesia algae</name>
    <dbReference type="NCBI Taxonomy" id="2527971"/>
    <lineage>
        <taxon>Bacteria</taxon>
        <taxon>Pseudomonadati</taxon>
        <taxon>Planctomycetota</taxon>
        <taxon>Planctomycetia</taxon>
        <taxon>Planctomycetales</taxon>
        <taxon>Planctomycetaceae</taxon>
        <taxon>Gimesia</taxon>
    </lineage>
</organism>
<dbReference type="SUPFAM" id="SSF50156">
    <property type="entry name" value="PDZ domain-like"/>
    <property type="match status" value="1"/>
</dbReference>
<evidence type="ECO:0000256" key="3">
    <source>
        <dbReference type="ARBA" id="ARBA00022801"/>
    </source>
</evidence>
<proteinExistence type="inferred from homology"/>
<keyword evidence="2 7" id="KW-0645">Protease</keyword>
<dbReference type="Gene3D" id="2.40.10.10">
    <property type="entry name" value="Trypsin-like serine proteases"/>
    <property type="match status" value="2"/>
</dbReference>